<keyword evidence="2" id="KW-1133">Transmembrane helix</keyword>
<dbReference type="RefSeq" id="XP_037490340.1">
    <property type="nucleotide sequence ID" value="XM_037634201.1"/>
</dbReference>
<feature type="compositionally biased region" description="Pro residues" evidence="1">
    <location>
        <begin position="706"/>
        <end position="734"/>
    </location>
</feature>
<feature type="compositionally biased region" description="Polar residues" evidence="1">
    <location>
        <begin position="549"/>
        <end position="573"/>
    </location>
</feature>
<dbReference type="GeneID" id="19963167"/>
<sequence>MDDKTCDLLSEVDENFNNKGVNVRRFNRFTKCHSYCPYGNICTNDYERVNALGSYLFNEIMKIGKAFNWSDGDKRHIEVFMIWMGDKLFRINNDYKETLEESYKNNLENIMGNVNYWETISKKLYKDATIKKMSEFYSLLNYICKLITEYNKNPYNKNLGRYSSQCNNYYKTIHKSTNECGPYLKLLDSLKMIYEIFRMQKISNNYSIKATEKKLILNRVKSLETFKGENRYLLTVNARPSFDDKECKVVKSNDEEVGKKIALQKSQDPGKHKKSDKGPQTRASENPQRRNPGSPHLKPPPAPRSQPKLEAKQQGSQSQGQPIAPVKPPVPKPPEQPDAQTPGKKSIQPQPQSPTSSQKKEQSSPPGPISKNDPSLQTSKKSEPTHQSGTKDSGSTKGSKGSGANALGGGTSQPGNSEGKPKDDPQKKTDQVDNSSLGPKGSSQSTGVRNQGTGTDSGADGQGKSSDGTGGGTDGHADKDSQGGSGNQKKLSGKSPDGNSVPGQPETAPSGTSTTPSPVSQPPSVPPIPSAPPQQPNSQKPGRPPEIPSKSQTQQKPGQSPSQDDAPLQTPQTGGSSSGNENPGGGPSDPVSNTSGGSFDLGSSILKFLLNGTDKLNKTSQFIQQNQKMFKDAKDKISGAYNDTVENLKNVYNVSSSHFNNIINNITSHLNQVGTPPKSSDKQSGPGSPIDGGNKLNQSPSNSQQNPPPPPPQQPPPPTPPQLPSPPIPTPITLPDPLKGSPQQKQPSSQSQTITQHPPQVPVKVNQPNHKTVVQFVKSLSSDLILKKPWNIFPTTWNGSGDCKPEVNFMNTTLVCCTSEQCSLTGITVTLVLIPIILLIAYKYLSFGSSKKSEKKNMKKVINFHDGKRKTKIIISSNDRSKDLKPVINSIGGKKDSLLNIYKIIQADPMPFINLFFLLIFFVYKRKRDTIE</sequence>
<feature type="compositionally biased region" description="Basic and acidic residues" evidence="1">
    <location>
        <begin position="419"/>
        <end position="431"/>
    </location>
</feature>
<proteinExistence type="predicted"/>
<feature type="region of interest" description="Disordered" evidence="1">
    <location>
        <begin position="670"/>
        <end position="766"/>
    </location>
</feature>
<dbReference type="VEuPathDB" id="PlasmoDB:PVVCY_0800010"/>
<feature type="compositionally biased region" description="Low complexity" evidence="1">
    <location>
        <begin position="735"/>
        <end position="766"/>
    </location>
</feature>
<feature type="compositionally biased region" description="Polar residues" evidence="1">
    <location>
        <begin position="281"/>
        <end position="291"/>
    </location>
</feature>
<dbReference type="Pfam" id="PF06022">
    <property type="entry name" value="Cir_Bir_Yir"/>
    <property type="match status" value="1"/>
</dbReference>
<dbReference type="Proteomes" id="UP000290582">
    <property type="component" value="Chromosome PVVCY_08"/>
</dbReference>
<evidence type="ECO:0000256" key="1">
    <source>
        <dbReference type="SAM" id="MobiDB-lite"/>
    </source>
</evidence>
<feature type="compositionally biased region" description="Low complexity" evidence="1">
    <location>
        <begin position="505"/>
        <end position="518"/>
    </location>
</feature>
<evidence type="ECO:0000256" key="2">
    <source>
        <dbReference type="SAM" id="Phobius"/>
    </source>
</evidence>
<dbReference type="AlphaFoldDB" id="A0A449BR08"/>
<dbReference type="PRINTS" id="PR01217">
    <property type="entry name" value="PRICHEXTENSN"/>
</dbReference>
<name>A0A449BR08_PLAVN</name>
<dbReference type="InterPro" id="IPR006477">
    <property type="entry name" value="Yir_bir_cir"/>
</dbReference>
<keyword evidence="2" id="KW-0812">Transmembrane</keyword>
<dbReference type="OrthoDB" id="10521161at2759"/>
<accession>A0A449BR08</accession>
<feature type="compositionally biased region" description="Pro residues" evidence="1">
    <location>
        <begin position="519"/>
        <end position="535"/>
    </location>
</feature>
<dbReference type="EMBL" id="LR215064">
    <property type="protein sequence ID" value="VEV55843.1"/>
    <property type="molecule type" value="Genomic_DNA"/>
</dbReference>
<keyword evidence="2" id="KW-0472">Membrane</keyword>
<organism evidence="3 4">
    <name type="scientific">Plasmodium vinckei vinckei</name>
    <dbReference type="NCBI Taxonomy" id="54757"/>
    <lineage>
        <taxon>Eukaryota</taxon>
        <taxon>Sar</taxon>
        <taxon>Alveolata</taxon>
        <taxon>Apicomplexa</taxon>
        <taxon>Aconoidasida</taxon>
        <taxon>Haemosporida</taxon>
        <taxon>Plasmodiidae</taxon>
        <taxon>Plasmodium</taxon>
        <taxon>Plasmodium (Vinckeia)</taxon>
    </lineage>
</organism>
<feature type="compositionally biased region" description="Low complexity" evidence="1">
    <location>
        <begin position="342"/>
        <end position="357"/>
    </location>
</feature>
<feature type="compositionally biased region" description="Polar residues" evidence="1">
    <location>
        <begin position="670"/>
        <end position="686"/>
    </location>
</feature>
<feature type="compositionally biased region" description="Pro residues" evidence="1">
    <location>
        <begin position="325"/>
        <end position="336"/>
    </location>
</feature>
<feature type="compositionally biased region" description="Low complexity" evidence="1">
    <location>
        <begin position="696"/>
        <end position="705"/>
    </location>
</feature>
<feature type="transmembrane region" description="Helical" evidence="2">
    <location>
        <begin position="904"/>
        <end position="924"/>
    </location>
</feature>
<feature type="region of interest" description="Disordered" evidence="1">
    <location>
        <begin position="261"/>
        <end position="601"/>
    </location>
</feature>
<gene>
    <name evidence="3" type="ORF">PVVCY_0800010</name>
</gene>
<dbReference type="KEGG" id="pvv:PVVCY_0800010"/>
<evidence type="ECO:0000313" key="3">
    <source>
        <dbReference type="EMBL" id="VEV55843.1"/>
    </source>
</evidence>
<reference evidence="3 4" key="1">
    <citation type="submission" date="2019-01" db="EMBL/GenBank/DDBJ databases">
        <authorList>
            <person name="Ramaprasad A."/>
        </authorList>
    </citation>
    <scope>NUCLEOTIDE SEQUENCE [LARGE SCALE GENOMIC DNA]</scope>
</reference>
<evidence type="ECO:0000313" key="4">
    <source>
        <dbReference type="Proteomes" id="UP000290582"/>
    </source>
</evidence>
<protein>
    <submittedName>
        <fullName evidence="3">PIR protein CIR protein</fullName>
    </submittedName>
</protein>
<feature type="compositionally biased region" description="Low complexity" evidence="1">
    <location>
        <begin position="388"/>
        <end position="403"/>
    </location>
</feature>
<feature type="compositionally biased region" description="Polar residues" evidence="1">
    <location>
        <begin position="434"/>
        <end position="456"/>
    </location>
</feature>